<proteinExistence type="predicted"/>
<reference evidence="2" key="1">
    <citation type="journal article" date="2022" name="New Phytol.">
        <title>Evolutionary transition to the ectomycorrhizal habit in the genomes of a hyperdiverse lineage of mushroom-forming fungi.</title>
        <authorList>
            <person name="Looney B."/>
            <person name="Miyauchi S."/>
            <person name="Morin E."/>
            <person name="Drula E."/>
            <person name="Courty P.E."/>
            <person name="Kohler A."/>
            <person name="Kuo A."/>
            <person name="LaButti K."/>
            <person name="Pangilinan J."/>
            <person name="Lipzen A."/>
            <person name="Riley R."/>
            <person name="Andreopoulos W."/>
            <person name="He G."/>
            <person name="Johnson J."/>
            <person name="Nolan M."/>
            <person name="Tritt A."/>
            <person name="Barry K.W."/>
            <person name="Grigoriev I.V."/>
            <person name="Nagy L.G."/>
            <person name="Hibbett D."/>
            <person name="Henrissat B."/>
            <person name="Matheny P.B."/>
            <person name="Labbe J."/>
            <person name="Martin F.M."/>
        </authorList>
    </citation>
    <scope>NUCLEOTIDE SEQUENCE</scope>
    <source>
        <strain evidence="2">BPL690</strain>
    </source>
</reference>
<evidence type="ECO:0000313" key="3">
    <source>
        <dbReference type="Proteomes" id="UP001203297"/>
    </source>
</evidence>
<dbReference type="AlphaFoldDB" id="A0AAD4LUE6"/>
<feature type="transmembrane region" description="Helical" evidence="1">
    <location>
        <begin position="7"/>
        <end position="36"/>
    </location>
</feature>
<name>A0AAD4LUE6_9AGAM</name>
<comment type="caution">
    <text evidence="2">The sequence shown here is derived from an EMBL/GenBank/DDBJ whole genome shotgun (WGS) entry which is preliminary data.</text>
</comment>
<keyword evidence="1" id="KW-0812">Transmembrane</keyword>
<organism evidence="2 3">
    <name type="scientific">Multifurca ochricompacta</name>
    <dbReference type="NCBI Taxonomy" id="376703"/>
    <lineage>
        <taxon>Eukaryota</taxon>
        <taxon>Fungi</taxon>
        <taxon>Dikarya</taxon>
        <taxon>Basidiomycota</taxon>
        <taxon>Agaricomycotina</taxon>
        <taxon>Agaricomycetes</taxon>
        <taxon>Russulales</taxon>
        <taxon>Russulaceae</taxon>
        <taxon>Multifurca</taxon>
    </lineage>
</organism>
<keyword evidence="1" id="KW-0472">Membrane</keyword>
<keyword evidence="3" id="KW-1185">Reference proteome</keyword>
<accession>A0AAD4LUE6</accession>
<sequence length="75" mass="8674">MDGYRCAFFFINLFALLLVPIPSTLLHISIFLFFAYSTGSPDIRSNPRILHPSMTSSRHAFRKLHPCQRTDYARV</sequence>
<dbReference type="Proteomes" id="UP001203297">
    <property type="component" value="Unassembled WGS sequence"/>
</dbReference>
<protein>
    <submittedName>
        <fullName evidence="2">Uncharacterized protein</fullName>
    </submittedName>
</protein>
<gene>
    <name evidence="2" type="ORF">B0F90DRAFT_1784916</name>
</gene>
<keyword evidence="1" id="KW-1133">Transmembrane helix</keyword>
<dbReference type="EMBL" id="WTXG01000214">
    <property type="protein sequence ID" value="KAI0290538.1"/>
    <property type="molecule type" value="Genomic_DNA"/>
</dbReference>
<evidence type="ECO:0000313" key="2">
    <source>
        <dbReference type="EMBL" id="KAI0290538.1"/>
    </source>
</evidence>
<evidence type="ECO:0000256" key="1">
    <source>
        <dbReference type="SAM" id="Phobius"/>
    </source>
</evidence>